<feature type="region of interest" description="Disordered" evidence="1">
    <location>
        <begin position="25"/>
        <end position="89"/>
    </location>
</feature>
<dbReference type="OrthoDB" id="3238692at2"/>
<evidence type="ECO:0000313" key="5">
    <source>
        <dbReference type="Proteomes" id="UP000216871"/>
    </source>
</evidence>
<protein>
    <recommendedName>
        <fullName evidence="3">Zinc-ribbon domain-containing protein</fullName>
    </recommendedName>
</protein>
<evidence type="ECO:0000256" key="2">
    <source>
        <dbReference type="SAM" id="Phobius"/>
    </source>
</evidence>
<evidence type="ECO:0000259" key="3">
    <source>
        <dbReference type="Pfam" id="PF13240"/>
    </source>
</evidence>
<feature type="transmembrane region" description="Helical" evidence="2">
    <location>
        <begin position="143"/>
        <end position="162"/>
    </location>
</feature>
<gene>
    <name evidence="4" type="ORF">BMYO_0462</name>
</gene>
<evidence type="ECO:0000256" key="1">
    <source>
        <dbReference type="SAM" id="MobiDB-lite"/>
    </source>
</evidence>
<name>A0A261FQC4_9BIFI</name>
<feature type="compositionally biased region" description="Polar residues" evidence="1">
    <location>
        <begin position="27"/>
        <end position="52"/>
    </location>
</feature>
<dbReference type="RefSeq" id="WP_094666984.1">
    <property type="nucleotide sequence ID" value="NZ_MWWW01000004.1"/>
</dbReference>
<feature type="domain" description="Zinc-ribbon" evidence="3">
    <location>
        <begin position="2"/>
        <end position="24"/>
    </location>
</feature>
<evidence type="ECO:0000313" key="4">
    <source>
        <dbReference type="EMBL" id="OZG61163.1"/>
    </source>
</evidence>
<dbReference type="AlphaFoldDB" id="A0A261FQC4"/>
<dbReference type="Proteomes" id="UP000216871">
    <property type="component" value="Unassembled WGS sequence"/>
</dbReference>
<dbReference type="EMBL" id="MWWW01000004">
    <property type="protein sequence ID" value="OZG61163.1"/>
    <property type="molecule type" value="Genomic_DNA"/>
</dbReference>
<dbReference type="Pfam" id="PF13240">
    <property type="entry name" value="Zn_Ribbon_1"/>
    <property type="match status" value="1"/>
</dbReference>
<keyword evidence="2" id="KW-1133">Transmembrane helix</keyword>
<organism evidence="4 5">
    <name type="scientific">Bifidobacterium myosotis</name>
    <dbReference type="NCBI Taxonomy" id="1630166"/>
    <lineage>
        <taxon>Bacteria</taxon>
        <taxon>Bacillati</taxon>
        <taxon>Actinomycetota</taxon>
        <taxon>Actinomycetes</taxon>
        <taxon>Bifidobacteriales</taxon>
        <taxon>Bifidobacteriaceae</taxon>
        <taxon>Bifidobacterium</taxon>
    </lineage>
</organism>
<reference evidence="4 5" key="1">
    <citation type="journal article" date="2017" name="BMC Genomics">
        <title>Comparative genomic and phylogenomic analyses of the Bifidobacteriaceae family.</title>
        <authorList>
            <person name="Lugli G.A."/>
            <person name="Milani C."/>
            <person name="Turroni F."/>
            <person name="Duranti S."/>
            <person name="Mancabelli L."/>
            <person name="Mangifesta M."/>
            <person name="Ferrario C."/>
            <person name="Modesto M."/>
            <person name="Mattarelli P."/>
            <person name="Jiri K."/>
            <person name="van Sinderen D."/>
            <person name="Ventura M."/>
        </authorList>
    </citation>
    <scope>NUCLEOTIDE SEQUENCE [LARGE SCALE GENOMIC DNA]</scope>
    <source>
        <strain evidence="4 5">DSM 100196</strain>
    </source>
</reference>
<dbReference type="InterPro" id="IPR026870">
    <property type="entry name" value="Zinc_ribbon_dom"/>
</dbReference>
<keyword evidence="2" id="KW-0472">Membrane</keyword>
<accession>A0A261FQC4</accession>
<sequence length="270" mass="29679">MFCHKCGAKLLPDSQFCAKCGTKIPEITQSSPRPPQSTRYGQAIQPPNNAGSGSAGPANSMPPYGPAPVPPVSTHLPLSDAKHAGGRRTWQQMAYGAQSNAGAYNARSYSQTTNERPFDTPMNHPSLPSRIEQTVGSIPPKTLKTGLAVAVIILFVIAVVVVQRSSPLKRAMQGCESRIDSQTWSWEVDSEYGYFQLADNGHTLTVNGIDNYDDEILTCIFDELEMPQSVRSKILHTRALDGTLSDEWDRIKITWNFQPNEGLDIVFEEE</sequence>
<comment type="caution">
    <text evidence="4">The sequence shown here is derived from an EMBL/GenBank/DDBJ whole genome shotgun (WGS) entry which is preliminary data.</text>
</comment>
<keyword evidence="5" id="KW-1185">Reference proteome</keyword>
<keyword evidence="2" id="KW-0812">Transmembrane</keyword>
<proteinExistence type="predicted"/>